<dbReference type="EMBL" id="JALKCH010000009">
    <property type="protein sequence ID" value="MCK0198065.1"/>
    <property type="molecule type" value="Genomic_DNA"/>
</dbReference>
<keyword evidence="3" id="KW-0489">Methyltransferase</keyword>
<comment type="caution">
    <text evidence="3">The sequence shown here is derived from an EMBL/GenBank/DDBJ whole genome shotgun (WGS) entry which is preliminary data.</text>
</comment>
<dbReference type="Proteomes" id="UP001203284">
    <property type="component" value="Unassembled WGS sequence"/>
</dbReference>
<dbReference type="SUPFAM" id="SSF53335">
    <property type="entry name" value="S-adenosyl-L-methionine-dependent methyltransferases"/>
    <property type="match status" value="1"/>
</dbReference>
<evidence type="ECO:0000256" key="2">
    <source>
        <dbReference type="ARBA" id="ARBA00022842"/>
    </source>
</evidence>
<proteinExistence type="predicted"/>
<sequence>MARSSKAAVSAAGARVIAMRGAGYYSSNTAGAKQVIDSAAELALSAIAGMALPADGRPFAIADYGAADGGTSLDMMRRLVGAVRARDGGLPVSLTYTDLPSNDFSALFSLLQAEGGEGREGGLGREPGVFVFGSGTSFYRQILPDATLHLGFSATAMHWLSRSPGPIAGHTHAVGAAPEERAAYRAQSLADWDTILLARARELVPGGVLVMANFCVDENGHYLGWTGGVNMHDRFAAHWRALQDEGTITEAEHRAAALQQYYKTAEEFAAPFRDPASAVSLAGLRLERVFTRVTPCPYRAAFEQHGDAASFARSYIPTLRSWTESTFLSALDPARGPERRRAIVDRFYDLYEAEVAASPAGHAMDYVHCFMVIRKV</sequence>
<dbReference type="RefSeq" id="WP_247029968.1">
    <property type="nucleotide sequence ID" value="NZ_JALKCH010000009.1"/>
</dbReference>
<dbReference type="GO" id="GO:0008168">
    <property type="term" value="F:methyltransferase activity"/>
    <property type="evidence" value="ECO:0007669"/>
    <property type="project" value="UniProtKB-KW"/>
</dbReference>
<dbReference type="InterPro" id="IPR042086">
    <property type="entry name" value="MeTrfase_capping"/>
</dbReference>
<dbReference type="InterPro" id="IPR029063">
    <property type="entry name" value="SAM-dependent_MTases_sf"/>
</dbReference>
<protein>
    <submittedName>
        <fullName evidence="3">Class I SAM-dependent methyltransferase</fullName>
    </submittedName>
</protein>
<dbReference type="PANTHER" id="PTHR31009">
    <property type="entry name" value="S-ADENOSYL-L-METHIONINE:CARBOXYL METHYLTRANSFERASE FAMILY PROTEIN"/>
    <property type="match status" value="1"/>
</dbReference>
<evidence type="ECO:0000313" key="3">
    <source>
        <dbReference type="EMBL" id="MCK0198065.1"/>
    </source>
</evidence>
<dbReference type="Pfam" id="PF03492">
    <property type="entry name" value="Methyltransf_7"/>
    <property type="match status" value="1"/>
</dbReference>
<reference evidence="3 4" key="1">
    <citation type="submission" date="2022-04" db="EMBL/GenBank/DDBJ databases">
        <authorList>
            <person name="Grouzdev D.S."/>
            <person name="Pantiukh K.S."/>
            <person name="Krutkina M.S."/>
        </authorList>
    </citation>
    <scope>NUCLEOTIDE SEQUENCE [LARGE SCALE GENOMIC DNA]</scope>
    <source>
        <strain evidence="3 4">6x-1</strain>
    </source>
</reference>
<keyword evidence="4" id="KW-1185">Reference proteome</keyword>
<dbReference type="Gene3D" id="1.10.1200.270">
    <property type="entry name" value="Methyltransferase, alpha-helical capping domain"/>
    <property type="match status" value="1"/>
</dbReference>
<dbReference type="InterPro" id="IPR005299">
    <property type="entry name" value="MeTrfase_7"/>
</dbReference>
<name>A0ABT0DDN2_9HYPH</name>
<accession>A0ABT0DDN2</accession>
<keyword evidence="2" id="KW-0460">Magnesium</keyword>
<keyword evidence="1" id="KW-0479">Metal-binding</keyword>
<dbReference type="Gene3D" id="3.40.50.150">
    <property type="entry name" value="Vaccinia Virus protein VP39"/>
    <property type="match status" value="1"/>
</dbReference>
<keyword evidence="3" id="KW-0808">Transferase</keyword>
<gene>
    <name evidence="3" type="ORF">MWN34_14210</name>
</gene>
<evidence type="ECO:0000313" key="4">
    <source>
        <dbReference type="Proteomes" id="UP001203284"/>
    </source>
</evidence>
<organism evidence="3 4">
    <name type="scientific">Ancylobacter crimeensis</name>
    <dbReference type="NCBI Taxonomy" id="2579147"/>
    <lineage>
        <taxon>Bacteria</taxon>
        <taxon>Pseudomonadati</taxon>
        <taxon>Pseudomonadota</taxon>
        <taxon>Alphaproteobacteria</taxon>
        <taxon>Hyphomicrobiales</taxon>
        <taxon>Xanthobacteraceae</taxon>
        <taxon>Ancylobacter</taxon>
    </lineage>
</organism>
<evidence type="ECO:0000256" key="1">
    <source>
        <dbReference type="ARBA" id="ARBA00022723"/>
    </source>
</evidence>
<dbReference type="GO" id="GO:0032259">
    <property type="term" value="P:methylation"/>
    <property type="evidence" value="ECO:0007669"/>
    <property type="project" value="UniProtKB-KW"/>
</dbReference>